<feature type="non-terminal residue" evidence="2">
    <location>
        <position position="178"/>
    </location>
</feature>
<accession>A0A382CGF2</accession>
<evidence type="ECO:0000259" key="1">
    <source>
        <dbReference type="Pfam" id="PF21360"/>
    </source>
</evidence>
<organism evidence="2">
    <name type="scientific">marine metagenome</name>
    <dbReference type="NCBI Taxonomy" id="408172"/>
    <lineage>
        <taxon>unclassified sequences</taxon>
        <taxon>metagenomes</taxon>
        <taxon>ecological metagenomes</taxon>
    </lineage>
</organism>
<dbReference type="Gene3D" id="3.40.50.20">
    <property type="match status" value="1"/>
</dbReference>
<proteinExistence type="predicted"/>
<dbReference type="InterPro" id="IPR048764">
    <property type="entry name" value="PylC_N"/>
</dbReference>
<dbReference type="EMBL" id="UINC01034284">
    <property type="protein sequence ID" value="SVB24882.1"/>
    <property type="molecule type" value="Genomic_DNA"/>
</dbReference>
<gene>
    <name evidence="2" type="ORF">METZ01_LOCUS177736</name>
</gene>
<name>A0A382CGF2_9ZZZZ</name>
<dbReference type="Pfam" id="PF21360">
    <property type="entry name" value="PylC-like_N"/>
    <property type="match status" value="1"/>
</dbReference>
<sequence length="178" mass="20436">MEDIRILFLAPNWRVSLLRSFKKSMDGNVFMVGADSDSYSASLKVVDRSYVIPQFSEQECIEKIRIICDKENIRVILPMTNKAITFMDKNRDWFDKDDLSLYLADHAVIQICNDKRRLADFFGNNNIASPDLINPKDPFPEFSLIAKESCGEGGNNCFKVENQADLDFYSGKLPHHIF</sequence>
<protein>
    <recommendedName>
        <fullName evidence="1">PylC N-terminal domain-containing protein</fullName>
    </recommendedName>
</protein>
<feature type="domain" description="PylC N-terminal" evidence="1">
    <location>
        <begin position="6"/>
        <end position="97"/>
    </location>
</feature>
<reference evidence="2" key="1">
    <citation type="submission" date="2018-05" db="EMBL/GenBank/DDBJ databases">
        <authorList>
            <person name="Lanie J.A."/>
            <person name="Ng W.-L."/>
            <person name="Kazmierczak K.M."/>
            <person name="Andrzejewski T.M."/>
            <person name="Davidsen T.M."/>
            <person name="Wayne K.J."/>
            <person name="Tettelin H."/>
            <person name="Glass J.I."/>
            <person name="Rusch D."/>
            <person name="Podicherti R."/>
            <person name="Tsui H.-C.T."/>
            <person name="Winkler M.E."/>
        </authorList>
    </citation>
    <scope>NUCLEOTIDE SEQUENCE</scope>
</reference>
<dbReference type="AlphaFoldDB" id="A0A382CGF2"/>
<evidence type="ECO:0000313" key="2">
    <source>
        <dbReference type="EMBL" id="SVB24882.1"/>
    </source>
</evidence>